<proteinExistence type="inferred from homology"/>
<evidence type="ECO:0000256" key="7">
    <source>
        <dbReference type="ARBA" id="ARBA00023237"/>
    </source>
</evidence>
<organism evidence="8 9">
    <name type="scientific">Aliidongia dinghuensis</name>
    <dbReference type="NCBI Taxonomy" id="1867774"/>
    <lineage>
        <taxon>Bacteria</taxon>
        <taxon>Pseudomonadati</taxon>
        <taxon>Pseudomonadota</taxon>
        <taxon>Alphaproteobacteria</taxon>
        <taxon>Rhodospirillales</taxon>
        <taxon>Dongiaceae</taxon>
        <taxon>Aliidongia</taxon>
    </lineage>
</organism>
<dbReference type="EMBL" id="BMJQ01000004">
    <property type="protein sequence ID" value="GGF12711.1"/>
    <property type="molecule type" value="Genomic_DNA"/>
</dbReference>
<dbReference type="SUPFAM" id="SSF56935">
    <property type="entry name" value="Porins"/>
    <property type="match status" value="1"/>
</dbReference>
<dbReference type="Pfam" id="PF03349">
    <property type="entry name" value="Toluene_X"/>
    <property type="match status" value="1"/>
</dbReference>
<keyword evidence="7" id="KW-0998">Cell outer membrane</keyword>
<gene>
    <name evidence="8" type="ORF">GCM10011611_17940</name>
</gene>
<evidence type="ECO:0000313" key="9">
    <source>
        <dbReference type="Proteomes" id="UP000646365"/>
    </source>
</evidence>
<evidence type="ECO:0000313" key="8">
    <source>
        <dbReference type="EMBL" id="GGF12711.1"/>
    </source>
</evidence>
<protein>
    <submittedName>
        <fullName evidence="8">Aromatic hydrocarbon degradation protein</fullName>
    </submittedName>
</protein>
<dbReference type="InterPro" id="IPR005017">
    <property type="entry name" value="OMPP1/FadL/TodX"/>
</dbReference>
<evidence type="ECO:0000256" key="3">
    <source>
        <dbReference type="ARBA" id="ARBA00022452"/>
    </source>
</evidence>
<dbReference type="AlphaFoldDB" id="A0A8J2YS71"/>
<keyword evidence="4" id="KW-0812">Transmembrane</keyword>
<reference evidence="8" key="1">
    <citation type="journal article" date="2014" name="Int. J. Syst. Evol. Microbiol.">
        <title>Complete genome sequence of Corynebacterium casei LMG S-19264T (=DSM 44701T), isolated from a smear-ripened cheese.</title>
        <authorList>
            <consortium name="US DOE Joint Genome Institute (JGI-PGF)"/>
            <person name="Walter F."/>
            <person name="Albersmeier A."/>
            <person name="Kalinowski J."/>
            <person name="Ruckert C."/>
        </authorList>
    </citation>
    <scope>NUCLEOTIDE SEQUENCE</scope>
    <source>
        <strain evidence="8">CGMCC 1.15725</strain>
    </source>
</reference>
<comment type="subcellular location">
    <subcellularLocation>
        <location evidence="1">Cell outer membrane</location>
        <topology evidence="1">Multi-pass membrane protein</topology>
    </subcellularLocation>
</comment>
<keyword evidence="6" id="KW-0472">Membrane</keyword>
<dbReference type="PANTHER" id="PTHR35093:SF3">
    <property type="entry name" value="LONG-CHAIN FATTY ACID TRANSPORT PROTEIN"/>
    <property type="match status" value="1"/>
</dbReference>
<reference evidence="8" key="2">
    <citation type="submission" date="2020-09" db="EMBL/GenBank/DDBJ databases">
        <authorList>
            <person name="Sun Q."/>
            <person name="Zhou Y."/>
        </authorList>
    </citation>
    <scope>NUCLEOTIDE SEQUENCE</scope>
    <source>
        <strain evidence="8">CGMCC 1.15725</strain>
    </source>
</reference>
<evidence type="ECO:0000256" key="6">
    <source>
        <dbReference type="ARBA" id="ARBA00023136"/>
    </source>
</evidence>
<dbReference type="RefSeq" id="WP_189044777.1">
    <property type="nucleotide sequence ID" value="NZ_BMJQ01000004.1"/>
</dbReference>
<sequence>MDYRRFGPAVTLGALVSTLATHQARASAFALQEFSAISTGSADAGAASANEDLSTIFFNPAGMTAFDGLQNSAVATYVLPQARMHITSARENVGLPAGTAPTIQGGDGRDFPQDKVVPAGFVSYALADDFRVGLGLTVPFGLLTSYGADSQARYQALKSEVEAFDFNPSFAWKANNWLSVGAGVSEQKVKAKLTNALDLGAIVPVQLNQLGLFNLVGPGAYAATVNQTAGRMANDGRVDLRGTSWGTGWNAGIQLRPFEGTTIGMSYRSGIEHKVQGRADFAVPTSAIANIVAAMPAPLRAITLIGLAQNKAFQNTDFDADLSLPGQAWFGITQQVTPQLSVSFSYKWTNWSKFESLMVGFGNPAQPGLNQHEGYRDTSFAALGGSYRLSEKWTIRGGAAFDQSPVVDAYRDFRVPDADRYWLASGFSYRLSDKVELAGSYRHVSLASSRVNHVDPATGLNTVSGTPSGDMNLFALEALIRF</sequence>
<dbReference type="GO" id="GO:0015483">
    <property type="term" value="F:long-chain fatty acid transporting porin activity"/>
    <property type="evidence" value="ECO:0007669"/>
    <property type="project" value="TreeGrafter"/>
</dbReference>
<dbReference type="Gene3D" id="2.40.160.60">
    <property type="entry name" value="Outer membrane protein transport protein (OMPP1/FadL/TodX)"/>
    <property type="match status" value="1"/>
</dbReference>
<dbReference type="GO" id="GO:0009279">
    <property type="term" value="C:cell outer membrane"/>
    <property type="evidence" value="ECO:0007669"/>
    <property type="project" value="UniProtKB-SubCell"/>
</dbReference>
<evidence type="ECO:0000256" key="4">
    <source>
        <dbReference type="ARBA" id="ARBA00022692"/>
    </source>
</evidence>
<name>A0A8J2YS71_9PROT</name>
<dbReference type="Proteomes" id="UP000646365">
    <property type="component" value="Unassembled WGS sequence"/>
</dbReference>
<comment type="caution">
    <text evidence="8">The sequence shown here is derived from an EMBL/GenBank/DDBJ whole genome shotgun (WGS) entry which is preliminary data.</text>
</comment>
<dbReference type="PANTHER" id="PTHR35093">
    <property type="entry name" value="OUTER MEMBRANE PROTEIN NMB0088-RELATED"/>
    <property type="match status" value="1"/>
</dbReference>
<comment type="similarity">
    <text evidence="2">Belongs to the OmpP1/FadL family.</text>
</comment>
<evidence type="ECO:0000256" key="1">
    <source>
        <dbReference type="ARBA" id="ARBA00004571"/>
    </source>
</evidence>
<evidence type="ECO:0000256" key="5">
    <source>
        <dbReference type="ARBA" id="ARBA00022729"/>
    </source>
</evidence>
<keyword evidence="9" id="KW-1185">Reference proteome</keyword>
<evidence type="ECO:0000256" key="2">
    <source>
        <dbReference type="ARBA" id="ARBA00008163"/>
    </source>
</evidence>
<keyword evidence="5" id="KW-0732">Signal</keyword>
<keyword evidence="3" id="KW-1134">Transmembrane beta strand</keyword>
<accession>A0A8J2YS71</accession>